<sequence length="51" mass="6004">MIKIISLYNKGEIEMTGGSVIFWEILIFIGLVFDQRNSRKKERVKKVIAYK</sequence>
<name>A0ABD5I4H4_BACTU</name>
<accession>A0ABD5I4H4</accession>
<keyword evidence="1" id="KW-1133">Transmembrane helix</keyword>
<protein>
    <submittedName>
        <fullName evidence="2">Flagellar motor protein</fullName>
    </submittedName>
</protein>
<feature type="transmembrane region" description="Helical" evidence="1">
    <location>
        <begin position="15"/>
        <end position="33"/>
    </location>
</feature>
<evidence type="ECO:0000313" key="2">
    <source>
        <dbReference type="EMBL" id="MDW9212169.1"/>
    </source>
</evidence>
<evidence type="ECO:0000313" key="3">
    <source>
        <dbReference type="Proteomes" id="UP001272716"/>
    </source>
</evidence>
<keyword evidence="2" id="KW-0966">Cell projection</keyword>
<keyword evidence="2" id="KW-0282">Flagellum</keyword>
<gene>
    <name evidence="2" type="ORF">BTTOUR_25815</name>
</gene>
<keyword evidence="2" id="KW-0969">Cilium</keyword>
<dbReference type="Proteomes" id="UP001272716">
    <property type="component" value="Unassembled WGS sequence"/>
</dbReference>
<keyword evidence="1" id="KW-0472">Membrane</keyword>
<comment type="caution">
    <text evidence="2">The sequence shown here is derived from an EMBL/GenBank/DDBJ whole genome shotgun (WGS) entry which is preliminary data.</text>
</comment>
<dbReference type="EMBL" id="JAWQCK010000007">
    <property type="protein sequence ID" value="MDW9212169.1"/>
    <property type="molecule type" value="Genomic_DNA"/>
</dbReference>
<dbReference type="AlphaFoldDB" id="A0ABD5I4H4"/>
<evidence type="ECO:0000256" key="1">
    <source>
        <dbReference type="SAM" id="Phobius"/>
    </source>
</evidence>
<reference evidence="2 3" key="1">
    <citation type="submission" date="2023-10" db="EMBL/GenBank/DDBJ databases">
        <title>Draft Genome Sequence of Bacillus thuringiensis serovar. toumanoffi 4059: Identification of a Novel Cry Protein Candidate.</title>
        <authorList>
            <person name="Murdoch R.W."/>
            <person name="Gemler B."/>
            <person name="Heater B.S."/>
        </authorList>
    </citation>
    <scope>NUCLEOTIDE SEQUENCE [LARGE SCALE GENOMIC DNA]</scope>
    <source>
        <strain evidence="2 3">4059</strain>
    </source>
</reference>
<keyword evidence="1" id="KW-0812">Transmembrane</keyword>
<proteinExistence type="predicted"/>
<organism evidence="2 3">
    <name type="scientific">Bacillus thuringiensis serovar toumanoffi</name>
    <dbReference type="NCBI Taxonomy" id="180862"/>
    <lineage>
        <taxon>Bacteria</taxon>
        <taxon>Bacillati</taxon>
        <taxon>Bacillota</taxon>
        <taxon>Bacilli</taxon>
        <taxon>Bacillales</taxon>
        <taxon>Bacillaceae</taxon>
        <taxon>Bacillus</taxon>
        <taxon>Bacillus cereus group</taxon>
    </lineage>
</organism>